<name>A0A8H7F9F2_AGABI</name>
<reference evidence="1 2" key="1">
    <citation type="journal article" name="Sci. Rep.">
        <title>Telomere-to-telomere assembled and centromere annotated genomes of the two main subspecies of the button mushroom Agaricus bisporus reveal especially polymorphic chromosome ends.</title>
        <authorList>
            <person name="Sonnenberg A.S.M."/>
            <person name="Sedaghat-Telgerd N."/>
            <person name="Lavrijssen B."/>
            <person name="Ohm R.A."/>
            <person name="Hendrickx P.M."/>
            <person name="Scholtmeijer K."/>
            <person name="Baars J.J.P."/>
            <person name="van Peer A."/>
        </authorList>
    </citation>
    <scope>NUCLEOTIDE SEQUENCE [LARGE SCALE GENOMIC DNA]</scope>
    <source>
        <strain evidence="1 2">H119_p4</strain>
    </source>
</reference>
<dbReference type="SUPFAM" id="SSF54909">
    <property type="entry name" value="Dimeric alpha+beta barrel"/>
    <property type="match status" value="1"/>
</dbReference>
<dbReference type="AlphaFoldDB" id="A0A8H7F9F2"/>
<gene>
    <name evidence="1" type="ORF">Agabi119p4_2560</name>
</gene>
<evidence type="ECO:0000313" key="1">
    <source>
        <dbReference type="EMBL" id="KAF7783184.1"/>
    </source>
</evidence>
<evidence type="ECO:0000313" key="2">
    <source>
        <dbReference type="Proteomes" id="UP000629468"/>
    </source>
</evidence>
<accession>A0A8H7F9F2</accession>
<dbReference type="InterPro" id="IPR011008">
    <property type="entry name" value="Dimeric_a/b-barrel"/>
</dbReference>
<comment type="caution">
    <text evidence="1">The sequence shown here is derived from an EMBL/GenBank/DDBJ whole genome shotgun (WGS) entry which is preliminary data.</text>
</comment>
<organism evidence="1 2">
    <name type="scientific">Agaricus bisporus var. burnettii</name>
    <dbReference type="NCBI Taxonomy" id="192524"/>
    <lineage>
        <taxon>Eukaryota</taxon>
        <taxon>Fungi</taxon>
        <taxon>Dikarya</taxon>
        <taxon>Basidiomycota</taxon>
        <taxon>Agaricomycotina</taxon>
        <taxon>Agaricomycetes</taxon>
        <taxon>Agaricomycetidae</taxon>
        <taxon>Agaricales</taxon>
        <taxon>Agaricineae</taxon>
        <taxon>Agaricaceae</taxon>
        <taxon>Agaricus</taxon>
    </lineage>
</organism>
<protein>
    <submittedName>
        <fullName evidence="1">Uncharacterized protein</fullName>
    </submittedName>
</protein>
<dbReference type="EMBL" id="JABXXO010000003">
    <property type="protein sequence ID" value="KAF7783184.1"/>
    <property type="molecule type" value="Genomic_DNA"/>
</dbReference>
<proteinExistence type="predicted"/>
<dbReference type="Proteomes" id="UP000629468">
    <property type="component" value="Unassembled WGS sequence"/>
</dbReference>
<dbReference type="Gene3D" id="3.30.70.100">
    <property type="match status" value="1"/>
</dbReference>
<sequence>MLFFLFGSVSPKPLPLDVLGSLEISSLLEQGRKTFNKDVGGDPLMPVFQSPSLIVDTSMLGAPKPAENSEEHEQFSCIFFGARFSQEALIEDCLKEFVQNLVTKEDKSILSIECRAYRAPTSTPHSTLSEELVSKHKGPMLVVYMTPSPESDQQFNKWYDDEHIPMLSVVPGWLSAKRFVLCASIYQSTGTTTAARRAPKYLAVHELENVQVFDKSEYRAATSTPWRTEVMESLKEKQRSVMEYVGQLDEFADATQK</sequence>